<reference evidence="1" key="2">
    <citation type="submission" date="2020-02" db="EMBL/GenBank/DDBJ databases">
        <authorList>
            <person name="Matsumoto Y."/>
            <person name="Motooka D."/>
            <person name="Nakamura S."/>
        </authorList>
    </citation>
    <scope>NUCLEOTIDE SEQUENCE</scope>
    <source>
        <strain evidence="1">JCM 13671</strain>
    </source>
</reference>
<accession>A0A7I7XT25</accession>
<sequence>MTYLHRACRSPGCVQNPTPGSRHCQNHGIATHEQRQSLGKMIAGRLKPPVTADTLG</sequence>
<dbReference type="EMBL" id="AP022612">
    <property type="protein sequence ID" value="BBZ32406.1"/>
    <property type="molecule type" value="Genomic_DNA"/>
</dbReference>
<keyword evidence="2" id="KW-1185">Reference proteome</keyword>
<organism evidence="1 2">
    <name type="scientific">Mycolicibacterium confluentis</name>
    <dbReference type="NCBI Taxonomy" id="28047"/>
    <lineage>
        <taxon>Bacteria</taxon>
        <taxon>Bacillati</taxon>
        <taxon>Actinomycetota</taxon>
        <taxon>Actinomycetes</taxon>
        <taxon>Mycobacteriales</taxon>
        <taxon>Mycobacteriaceae</taxon>
        <taxon>Mycolicibacterium</taxon>
    </lineage>
</organism>
<name>A0A7I7XT25_9MYCO</name>
<evidence type="ECO:0000313" key="1">
    <source>
        <dbReference type="EMBL" id="BBZ32406.1"/>
    </source>
</evidence>
<protein>
    <submittedName>
        <fullName evidence="1">Uncharacterized protein</fullName>
    </submittedName>
</protein>
<dbReference type="RefSeq" id="WP_163645320.1">
    <property type="nucleotide sequence ID" value="NZ_AP022612.1"/>
</dbReference>
<dbReference type="Proteomes" id="UP000466931">
    <property type="component" value="Chromosome"/>
</dbReference>
<gene>
    <name evidence="1" type="ORF">MCNF_10110</name>
</gene>
<dbReference type="AlphaFoldDB" id="A0A7I7XT25"/>
<evidence type="ECO:0000313" key="2">
    <source>
        <dbReference type="Proteomes" id="UP000466931"/>
    </source>
</evidence>
<reference evidence="1" key="1">
    <citation type="journal article" date="2019" name="Emerg. Microbes Infect.">
        <title>Comprehensive subspecies identification of 175 nontuberculous mycobacteria species based on 7547 genomic profiles.</title>
        <authorList>
            <person name="Matsumoto Y."/>
            <person name="Kinjo T."/>
            <person name="Motooka D."/>
            <person name="Nabeya D."/>
            <person name="Jung N."/>
            <person name="Uechi K."/>
            <person name="Horii T."/>
            <person name="Iida T."/>
            <person name="Fujita J."/>
            <person name="Nakamura S."/>
        </authorList>
    </citation>
    <scope>NUCLEOTIDE SEQUENCE [LARGE SCALE GENOMIC DNA]</scope>
    <source>
        <strain evidence="1">JCM 13671</strain>
    </source>
</reference>
<proteinExistence type="predicted"/>